<dbReference type="SUPFAM" id="SSF46785">
    <property type="entry name" value="Winged helix' DNA-binding domain"/>
    <property type="match status" value="1"/>
</dbReference>
<dbReference type="Gene3D" id="1.10.10.10">
    <property type="entry name" value="Winged helix-like DNA-binding domain superfamily/Winged helix DNA-binding domain"/>
    <property type="match status" value="1"/>
</dbReference>
<dbReference type="CDD" id="cd00090">
    <property type="entry name" value="HTH_ARSR"/>
    <property type="match status" value="1"/>
</dbReference>
<dbReference type="InterPro" id="IPR011991">
    <property type="entry name" value="ArsR-like_HTH"/>
</dbReference>
<dbReference type="EMBL" id="KT007008">
    <property type="protein sequence ID" value="AKQ03160.1"/>
    <property type="molecule type" value="Genomic_DNA"/>
</dbReference>
<protein>
    <recommendedName>
        <fullName evidence="1">HTH arsR-type domain-containing protein</fullName>
    </recommendedName>
</protein>
<feature type="domain" description="HTH arsR-type" evidence="1">
    <location>
        <begin position="14"/>
        <end position="104"/>
    </location>
</feature>
<evidence type="ECO:0000259" key="1">
    <source>
        <dbReference type="SMART" id="SM00418"/>
    </source>
</evidence>
<proteinExistence type="predicted"/>
<reference evidence="2" key="1">
    <citation type="journal article" date="2015" name="ISME J.">
        <title>Aquifer environment selects for microbial species cohorts in sediment and groundwater.</title>
        <authorList>
            <person name="Hug L.A."/>
            <person name="Thomas B.C."/>
            <person name="Brown C.T."/>
            <person name="Frischkorn K.R."/>
            <person name="Williams K.H."/>
            <person name="Tringe S.G."/>
            <person name="Banfield J.F."/>
        </authorList>
    </citation>
    <scope>NUCLEOTIDE SEQUENCE</scope>
</reference>
<dbReference type="GO" id="GO:0003700">
    <property type="term" value="F:DNA-binding transcription factor activity"/>
    <property type="evidence" value="ECO:0007669"/>
    <property type="project" value="InterPro"/>
</dbReference>
<name>A0A0H4T8R1_9EURY</name>
<evidence type="ECO:0000313" key="2">
    <source>
        <dbReference type="EMBL" id="AKQ03160.1"/>
    </source>
</evidence>
<dbReference type="AlphaFoldDB" id="A0A0H4T8R1"/>
<organism evidence="2">
    <name type="scientific">uncultured euryarchaeote Rifle_16ft_4_minimus_37884</name>
    <dbReference type="NCBI Taxonomy" id="1665196"/>
    <lineage>
        <taxon>Archaea</taxon>
        <taxon>Methanobacteriati</taxon>
        <taxon>Methanobacteriota</taxon>
        <taxon>environmental samples</taxon>
    </lineage>
</organism>
<dbReference type="SMART" id="SM00418">
    <property type="entry name" value="HTH_ARSR"/>
    <property type="match status" value="1"/>
</dbReference>
<sequence length="274" mass="30839">MQVQRTRSPSVMDKLSYVLSSGQREKVLATVIPGPKTPVQISMQTGLRLPHVSRALSQLVRADLVRSVGGERRGKLYAPSDLGRAVFVELAETRGDRLIAPMARGSHFRNYHHWVATYFGPKAADDILLDVGVDPAHLDPDGWYPLRYAVEALDLIESRFGDGTYDTIRRMLREEAQNFPSIKRLITRVLPFPILLELSPNSYNREFNHGRLEVEVGDRRALMKNYDWMSSPARCAAWLGTYEGGLAMLGKKASVSKVACMLRGDLYCGYVIEW</sequence>
<dbReference type="InterPro" id="IPR036388">
    <property type="entry name" value="WH-like_DNA-bd_sf"/>
</dbReference>
<dbReference type="InterPro" id="IPR001845">
    <property type="entry name" value="HTH_ArsR_DNA-bd_dom"/>
</dbReference>
<dbReference type="InterPro" id="IPR036390">
    <property type="entry name" value="WH_DNA-bd_sf"/>
</dbReference>
<accession>A0A0H4T8R1</accession>